<sequence length="573" mass="60757">MAAEGSGAGASSAGSGAASAGGPPPAKRARQETPAVEGTWGCVADDVAAAVDWSALTKAFDEFTSARLWALRVTSADLAERLPLLVVGERRLLLEVLAGEDAAQTATSSRPCSQPAASDRPPRFALSSHLTLRRAEGRGRGWFARAGLAAGTVVLVEKPVVATLDAEWRNEDWAGSDGADTTALGLELAHCFSPGLGAVLANLHPQPGAVPPVPRDAEGGQDSSDSEEDEAALCAVMAQAWGAVEGPSEEEKERLRRVVQLNSLGFYTNSEQLCHHGNFTALTGSGLYALASGFNHSCDPNVARFSIGDVTAFVTNRPVEAGGELCISYIESELLCAPKSVRAQSLNRDFTCGCTRCDRGQGESFPVAGQRRYLLVDEQLQASLALLPSENRVDTVRAFLSGDLSGAGAGGSEEEEEEEEEAPEAGPLVILGKDAQELRVVEAVAFMQLQKYEDALLVWRRLAAFTCHHCPPFDEALAVYAVQAALCALAVGNGDMATSHAATAAIVHRVVCGADLFRWRYRVEVESATVSEEVKKSFWELPFPSTSAPVAWDEVVAAWKFAETDVPKAYDVV</sequence>
<dbReference type="SMART" id="SM00317">
    <property type="entry name" value="SET"/>
    <property type="match status" value="1"/>
</dbReference>
<feature type="domain" description="SET" evidence="2">
    <location>
        <begin position="122"/>
        <end position="330"/>
    </location>
</feature>
<dbReference type="AlphaFoldDB" id="A0A7S4SVW8"/>
<dbReference type="InterPro" id="IPR053209">
    <property type="entry name" value="Gramillin-biosynth_MTr"/>
</dbReference>
<dbReference type="InterPro" id="IPR001214">
    <property type="entry name" value="SET_dom"/>
</dbReference>
<evidence type="ECO:0000313" key="3">
    <source>
        <dbReference type="EMBL" id="CAE4657302.1"/>
    </source>
</evidence>
<dbReference type="SUPFAM" id="SSF82199">
    <property type="entry name" value="SET domain"/>
    <property type="match status" value="1"/>
</dbReference>
<dbReference type="PANTHER" id="PTHR47643">
    <property type="entry name" value="TPR DOMAIN PROTEIN (AFU_ORTHOLOGUE AFUA_5G12710)"/>
    <property type="match status" value="1"/>
</dbReference>
<dbReference type="InterPro" id="IPR046341">
    <property type="entry name" value="SET_dom_sf"/>
</dbReference>
<accession>A0A7S4SVW8</accession>
<feature type="region of interest" description="Disordered" evidence="1">
    <location>
        <begin position="405"/>
        <end position="424"/>
    </location>
</feature>
<organism evidence="3">
    <name type="scientific">Alexandrium monilatum</name>
    <dbReference type="NCBI Taxonomy" id="311494"/>
    <lineage>
        <taxon>Eukaryota</taxon>
        <taxon>Sar</taxon>
        <taxon>Alveolata</taxon>
        <taxon>Dinophyceae</taxon>
        <taxon>Gonyaulacales</taxon>
        <taxon>Pyrocystaceae</taxon>
        <taxon>Alexandrium</taxon>
    </lineage>
</organism>
<proteinExistence type="predicted"/>
<name>A0A7S4SVW8_9DINO</name>
<dbReference type="PROSITE" id="PS50280">
    <property type="entry name" value="SET"/>
    <property type="match status" value="1"/>
</dbReference>
<gene>
    <name evidence="3" type="ORF">AMON00008_LOCUS57401</name>
</gene>
<dbReference type="Pfam" id="PF00856">
    <property type="entry name" value="SET"/>
    <property type="match status" value="1"/>
</dbReference>
<protein>
    <recommendedName>
        <fullName evidence="2">SET domain-containing protein</fullName>
    </recommendedName>
</protein>
<feature type="region of interest" description="Disordered" evidence="1">
    <location>
        <begin position="1"/>
        <end position="34"/>
    </location>
</feature>
<evidence type="ECO:0000259" key="2">
    <source>
        <dbReference type="PROSITE" id="PS50280"/>
    </source>
</evidence>
<dbReference type="EMBL" id="HBNR01080362">
    <property type="protein sequence ID" value="CAE4657302.1"/>
    <property type="molecule type" value="Transcribed_RNA"/>
</dbReference>
<dbReference type="CDD" id="cd20071">
    <property type="entry name" value="SET_SMYD"/>
    <property type="match status" value="1"/>
</dbReference>
<evidence type="ECO:0000256" key="1">
    <source>
        <dbReference type="SAM" id="MobiDB-lite"/>
    </source>
</evidence>
<dbReference type="PANTHER" id="PTHR47643:SF2">
    <property type="entry name" value="TPR DOMAIN PROTEIN (AFU_ORTHOLOGUE AFUA_5G12710)"/>
    <property type="match status" value="1"/>
</dbReference>
<reference evidence="3" key="1">
    <citation type="submission" date="2021-01" db="EMBL/GenBank/DDBJ databases">
        <authorList>
            <person name="Corre E."/>
            <person name="Pelletier E."/>
            <person name="Niang G."/>
            <person name="Scheremetjew M."/>
            <person name="Finn R."/>
            <person name="Kale V."/>
            <person name="Holt S."/>
            <person name="Cochrane G."/>
            <person name="Meng A."/>
            <person name="Brown T."/>
            <person name="Cohen L."/>
        </authorList>
    </citation>
    <scope>NUCLEOTIDE SEQUENCE</scope>
    <source>
        <strain evidence="3">CCMP3105</strain>
    </source>
</reference>
<feature type="compositionally biased region" description="Acidic residues" evidence="1">
    <location>
        <begin position="412"/>
        <end position="423"/>
    </location>
</feature>
<feature type="region of interest" description="Disordered" evidence="1">
    <location>
        <begin position="207"/>
        <end position="229"/>
    </location>
</feature>
<feature type="compositionally biased region" description="Low complexity" evidence="1">
    <location>
        <begin position="1"/>
        <end position="21"/>
    </location>
</feature>
<dbReference type="Gene3D" id="2.170.270.10">
    <property type="entry name" value="SET domain"/>
    <property type="match status" value="1"/>
</dbReference>